<gene>
    <name evidence="1" type="ORF">Celaphus_00019009</name>
</gene>
<reference evidence="1 2" key="1">
    <citation type="journal article" date="2018" name="Mol. Genet. Genomics">
        <title>The red deer Cervus elaphus genome CerEla1.0: sequencing, annotating, genes, and chromosomes.</title>
        <authorList>
            <person name="Bana N.A."/>
            <person name="Nyiri A."/>
            <person name="Nagy J."/>
            <person name="Frank K."/>
            <person name="Nagy T."/>
            <person name="Steger V."/>
            <person name="Schiller M."/>
            <person name="Lakatos P."/>
            <person name="Sugar L."/>
            <person name="Horn P."/>
            <person name="Barta E."/>
            <person name="Orosz L."/>
        </authorList>
    </citation>
    <scope>NUCLEOTIDE SEQUENCE [LARGE SCALE GENOMIC DNA]</scope>
    <source>
        <strain evidence="1">Hungarian</strain>
    </source>
</reference>
<keyword evidence="2" id="KW-1185">Reference proteome</keyword>
<dbReference type="Proteomes" id="UP000242450">
    <property type="component" value="Chromosome 26"/>
</dbReference>
<dbReference type="EMBL" id="MKHE01000026">
    <property type="protein sequence ID" value="OWK01948.1"/>
    <property type="molecule type" value="Genomic_DNA"/>
</dbReference>
<protein>
    <submittedName>
        <fullName evidence="1">Uncharacterized protein</fullName>
    </submittedName>
</protein>
<evidence type="ECO:0000313" key="1">
    <source>
        <dbReference type="EMBL" id="OWK01948.1"/>
    </source>
</evidence>
<name>A0A212C7J6_CEREH</name>
<evidence type="ECO:0000313" key="2">
    <source>
        <dbReference type="Proteomes" id="UP000242450"/>
    </source>
</evidence>
<proteinExistence type="predicted"/>
<organism evidence="1 2">
    <name type="scientific">Cervus elaphus hippelaphus</name>
    <name type="common">European red deer</name>
    <dbReference type="NCBI Taxonomy" id="46360"/>
    <lineage>
        <taxon>Eukaryota</taxon>
        <taxon>Metazoa</taxon>
        <taxon>Chordata</taxon>
        <taxon>Craniata</taxon>
        <taxon>Vertebrata</taxon>
        <taxon>Euteleostomi</taxon>
        <taxon>Mammalia</taxon>
        <taxon>Eutheria</taxon>
        <taxon>Laurasiatheria</taxon>
        <taxon>Artiodactyla</taxon>
        <taxon>Ruminantia</taxon>
        <taxon>Pecora</taxon>
        <taxon>Cervidae</taxon>
        <taxon>Cervinae</taxon>
        <taxon>Cervus</taxon>
    </lineage>
</organism>
<dbReference type="AlphaFoldDB" id="A0A212C7J6"/>
<accession>A0A212C7J6</accession>
<comment type="caution">
    <text evidence="1">The sequence shown here is derived from an EMBL/GenBank/DDBJ whole genome shotgun (WGS) entry which is preliminary data.</text>
</comment>
<sequence>MKDLELRRIKWVGRCDLRGTIPVARIQVGPRSAGCIPASEASDPSQGCAPLGSFSELTLDSVQLCK</sequence>